<proteinExistence type="predicted"/>
<dbReference type="Pfam" id="PF00144">
    <property type="entry name" value="Beta-lactamase"/>
    <property type="match status" value="1"/>
</dbReference>
<evidence type="ECO:0000259" key="2">
    <source>
        <dbReference type="Pfam" id="PF00144"/>
    </source>
</evidence>
<evidence type="ECO:0000256" key="1">
    <source>
        <dbReference type="ARBA" id="ARBA00022801"/>
    </source>
</evidence>
<accession>A0A7S8FGX5</accession>
<dbReference type="EMBL" id="CP047423">
    <property type="protein sequence ID" value="QPD05606.1"/>
    <property type="molecule type" value="Genomic_DNA"/>
</dbReference>
<dbReference type="InterPro" id="IPR050789">
    <property type="entry name" value="Diverse_Enzym_Activities"/>
</dbReference>
<gene>
    <name evidence="3" type="ORF">Nkreftii_003380</name>
</gene>
<keyword evidence="1" id="KW-0378">Hydrolase</keyword>
<dbReference type="SUPFAM" id="SSF56601">
    <property type="entry name" value="beta-lactamase/transpeptidase-like"/>
    <property type="match status" value="1"/>
</dbReference>
<dbReference type="InterPro" id="IPR012338">
    <property type="entry name" value="Beta-lactam/transpept-like"/>
</dbReference>
<dbReference type="InterPro" id="IPR001466">
    <property type="entry name" value="Beta-lactam-related"/>
</dbReference>
<reference evidence="3 4" key="1">
    <citation type="journal article" date="2020" name="ISME J.">
        <title>Enrichment and physiological characterization of a novel comammox Nitrospira indicates ammonium inhibition of complete nitrification.</title>
        <authorList>
            <person name="Sakoula D."/>
            <person name="Koch H."/>
            <person name="Frank J."/>
            <person name="Jetten M.S.M."/>
            <person name="van Kessel M.A.H.J."/>
            <person name="Lucker S."/>
        </authorList>
    </citation>
    <scope>NUCLEOTIDE SEQUENCE [LARGE SCALE GENOMIC DNA]</scope>
    <source>
        <strain evidence="3">Comreactor17</strain>
    </source>
</reference>
<dbReference type="GO" id="GO:0016787">
    <property type="term" value="F:hydrolase activity"/>
    <property type="evidence" value="ECO:0007669"/>
    <property type="project" value="UniProtKB-KW"/>
</dbReference>
<dbReference type="PANTHER" id="PTHR43283:SF11">
    <property type="entry name" value="BETA-LACTAMASE-RELATED DOMAIN-CONTAINING PROTEIN"/>
    <property type="match status" value="1"/>
</dbReference>
<protein>
    <submittedName>
        <fullName evidence="3">Putative Esterase, beta-lactamase family</fullName>
    </submittedName>
</protein>
<dbReference type="PANTHER" id="PTHR43283">
    <property type="entry name" value="BETA-LACTAMASE-RELATED"/>
    <property type="match status" value="1"/>
</dbReference>
<dbReference type="AlphaFoldDB" id="A0A7S8FGX5"/>
<dbReference type="KEGG" id="nkf:Nkreftii_003380"/>
<dbReference type="Proteomes" id="UP000593737">
    <property type="component" value="Chromosome"/>
</dbReference>
<sequence length="378" mass="41787">MPDRHRIQSALDRAVADNVFPGAVLAVRHRDRPVAYFTAGRLSTSPPGSPVTPSTSYDLASLTKPLATVTSLAILIQNAQCRLEDRVIDYLPECGGTPIGSATLRHLLTHTSGLPGWRGYYERIAVRGAIPSSIEERAFAKQAMLNLIRAESLVYEQGTRCLYSDLGFMLLGFIIEHCSRQSLNVFLKDHILKSMTGVHVEFVLQERIQHFLDKMAQHGGGVAPTELDPWRGRVLCGEVHDENAAALGGEAGHAGLFGSVDAVLAISGIWRQAYHGRATILDQGLVRDFTRRQDPAGVASWALGWDTPSRPSSAGQYFSTRSFGHLGYTGTSIWIDPEQELEVVLLSNRVHPTRKNEAIRNFRPMIHDLVYREFVESH</sequence>
<name>A0A7S8FGX5_9BACT</name>
<evidence type="ECO:0000313" key="3">
    <source>
        <dbReference type="EMBL" id="QPD05606.1"/>
    </source>
</evidence>
<dbReference type="Gene3D" id="3.40.710.10">
    <property type="entry name" value="DD-peptidase/beta-lactamase superfamily"/>
    <property type="match status" value="1"/>
</dbReference>
<evidence type="ECO:0000313" key="4">
    <source>
        <dbReference type="Proteomes" id="UP000593737"/>
    </source>
</evidence>
<organism evidence="3 4">
    <name type="scientific">Candidatus Nitrospira kreftii</name>
    <dbReference type="NCBI Taxonomy" id="2652173"/>
    <lineage>
        <taxon>Bacteria</taxon>
        <taxon>Pseudomonadati</taxon>
        <taxon>Nitrospirota</taxon>
        <taxon>Nitrospiria</taxon>
        <taxon>Nitrospirales</taxon>
        <taxon>Nitrospiraceae</taxon>
        <taxon>Nitrospira</taxon>
    </lineage>
</organism>
<feature type="domain" description="Beta-lactamase-related" evidence="2">
    <location>
        <begin position="9"/>
        <end position="356"/>
    </location>
</feature>